<dbReference type="Gene3D" id="3.90.1340.10">
    <property type="entry name" value="Phage tail collar domain"/>
    <property type="match status" value="1"/>
</dbReference>
<dbReference type="EMBL" id="LR797535">
    <property type="protein sequence ID" value="CAB4223191.1"/>
    <property type="molecule type" value="Genomic_DNA"/>
</dbReference>
<evidence type="ECO:0000313" key="6">
    <source>
        <dbReference type="EMBL" id="CAB5220491.1"/>
    </source>
</evidence>
<evidence type="ECO:0000313" key="2">
    <source>
        <dbReference type="EMBL" id="CAB4145465.1"/>
    </source>
</evidence>
<dbReference type="SUPFAM" id="SSF88874">
    <property type="entry name" value="Receptor-binding domain of short tail fibre protein gp12"/>
    <property type="match status" value="1"/>
</dbReference>
<accession>A0A6J5RCD1</accession>
<protein>
    <submittedName>
        <fullName evidence="4">MdpB Microcystin-dependent protein</fullName>
    </submittedName>
</protein>
<dbReference type="EMBL" id="LR798290">
    <property type="protein sequence ID" value="CAB5220491.1"/>
    <property type="molecule type" value="Genomic_DNA"/>
</dbReference>
<dbReference type="EMBL" id="LR796931">
    <property type="protein sequence ID" value="CAB4176702.1"/>
    <property type="molecule type" value="Genomic_DNA"/>
</dbReference>
<name>A0A6J5RCD1_9CAUD</name>
<feature type="domain" description="Phage tail collar" evidence="1">
    <location>
        <begin position="38"/>
        <end position="95"/>
    </location>
</feature>
<dbReference type="Pfam" id="PF07484">
    <property type="entry name" value="Collar"/>
    <property type="match status" value="1"/>
</dbReference>
<reference evidence="4" key="1">
    <citation type="submission" date="2020-05" db="EMBL/GenBank/DDBJ databases">
        <authorList>
            <person name="Chiriac C."/>
            <person name="Salcher M."/>
            <person name="Ghai R."/>
            <person name="Kavagutti S V."/>
        </authorList>
    </citation>
    <scope>NUCLEOTIDE SEQUENCE</scope>
</reference>
<dbReference type="InterPro" id="IPR037053">
    <property type="entry name" value="Phage_tail_collar_dom_sf"/>
</dbReference>
<dbReference type="EMBL" id="LR796453">
    <property type="protein sequence ID" value="CAB4145465.1"/>
    <property type="molecule type" value="Genomic_DNA"/>
</dbReference>
<evidence type="ECO:0000259" key="1">
    <source>
        <dbReference type="Pfam" id="PF07484"/>
    </source>
</evidence>
<dbReference type="InterPro" id="IPR011083">
    <property type="entry name" value="Phage_tail_collar_dom"/>
</dbReference>
<sequence>MSAVTAFGSGTPITGKSLNTAFSKLQVQIDSLTASPIGSIIMWAGTTANIPTGYAVCNGASLVKNDYLPLWNLIGYQYGGSGANFTLPDFTSRMPEGITGVPTVPATDTTSASSAVDVHTHTVNSSLTAGNTNTSLTAGNAASHVHSNTFTAGNAADHYHNHTIGTAVGDHQHTYFKPNSGGNNVTFGNGNAGAAHSHGINGNIGAADRTLSVNSSFTSGGVNTAIGVNTSLTAGSVNTSLTAGNASTINSSTTAHTHTINVTQVIFIIKVV</sequence>
<evidence type="ECO:0000313" key="3">
    <source>
        <dbReference type="EMBL" id="CAB4176702.1"/>
    </source>
</evidence>
<proteinExistence type="predicted"/>
<evidence type="ECO:0000313" key="5">
    <source>
        <dbReference type="EMBL" id="CAB4223191.1"/>
    </source>
</evidence>
<evidence type="ECO:0000313" key="4">
    <source>
        <dbReference type="EMBL" id="CAB4191418.1"/>
    </source>
</evidence>
<organism evidence="4">
    <name type="scientific">uncultured Caudovirales phage</name>
    <dbReference type="NCBI Taxonomy" id="2100421"/>
    <lineage>
        <taxon>Viruses</taxon>
        <taxon>Duplodnaviria</taxon>
        <taxon>Heunggongvirae</taxon>
        <taxon>Uroviricota</taxon>
        <taxon>Caudoviricetes</taxon>
        <taxon>Peduoviridae</taxon>
        <taxon>Maltschvirus</taxon>
        <taxon>Maltschvirus maltsch</taxon>
    </lineage>
</organism>
<gene>
    <name evidence="4" type="ORF">UFOVP1219_47</name>
    <name evidence="5" type="ORF">UFOVP1671_22</name>
    <name evidence="6" type="ORF">UFOVP358_11</name>
    <name evidence="2" type="ORF">UFOVP476_19</name>
    <name evidence="3" type="ORF">UFOVP986_56</name>
</gene>
<dbReference type="EMBL" id="LR797169">
    <property type="protein sequence ID" value="CAB4191418.1"/>
    <property type="molecule type" value="Genomic_DNA"/>
</dbReference>